<dbReference type="GeneID" id="36319280"/>
<organism evidence="1 2">
    <name type="scientific">Vairimorpha ceranae</name>
    <dbReference type="NCBI Taxonomy" id="40302"/>
    <lineage>
        <taxon>Eukaryota</taxon>
        <taxon>Fungi</taxon>
        <taxon>Fungi incertae sedis</taxon>
        <taxon>Microsporidia</taxon>
        <taxon>Nosematidae</taxon>
        <taxon>Vairimorpha</taxon>
    </lineage>
</organism>
<keyword evidence="2" id="KW-1185">Reference proteome</keyword>
<dbReference type="VEuPathDB" id="MicrosporidiaDB:G9O61_00g005630"/>
<proteinExistence type="predicted"/>
<dbReference type="VEuPathDB" id="MicrosporidiaDB:NCER_102409"/>
<dbReference type="Proteomes" id="UP000034350">
    <property type="component" value="Unassembled WGS sequence"/>
</dbReference>
<reference evidence="1 2" key="1">
    <citation type="journal article" date="2015" name="Environ. Microbiol.">
        <title>Genome analyses suggest the presence of polyploidy and recent human-driven expansions in eight global populations of the honeybee pathogen Nosema ceranae.</title>
        <authorList>
            <person name="Pelin A."/>
            <person name="Selman M."/>
            <person name="Aris-Brosou S."/>
            <person name="Farinelli L."/>
            <person name="Corradi N."/>
        </authorList>
    </citation>
    <scope>NUCLEOTIDE SEQUENCE [LARGE SCALE GENOMIC DNA]</scope>
    <source>
        <strain evidence="1 2">PA08 1199</strain>
    </source>
</reference>
<evidence type="ECO:0000313" key="1">
    <source>
        <dbReference type="EMBL" id="KKO75486.1"/>
    </source>
</evidence>
<accession>A0A0F9WDG8</accession>
<sequence>MCKIFTFSDFLLHSKLLNDVNNDEKKLPKQFLSYNFEKIFFNVLIIKKAIFFKTLSTQFYYSCNNHLIMIKGNCQCISEETYQDCIEIWKLYMKAKDLDFFKYKIIFHKFKNENLLNHLLYKICESPGSASYLILMQILGHYNILNVNEINFLTRSINDDKRFRIIIFLQYFFTKEKLSKIYFMMTAESEEVNNLLYTLIYKEAEEYFSNYEKDDIFNIEFFNDLQKFSNLCLGHNNITLFEFYSILLENSRFIISSGEETLTQLFESIALLTNVNVWYDIGKRSVDFYKENANEMFQKLEIYDFDNFERYVESLNNFF</sequence>
<comment type="caution">
    <text evidence="1">The sequence shown here is derived from an EMBL/GenBank/DDBJ whole genome shotgun (WGS) entry which is preliminary data.</text>
</comment>
<name>A0A0F9WDG8_9MICR</name>
<evidence type="ECO:0000313" key="2">
    <source>
        <dbReference type="Proteomes" id="UP000034350"/>
    </source>
</evidence>
<dbReference type="VEuPathDB" id="MicrosporidiaDB:AAJ76_190004708"/>
<protein>
    <submittedName>
        <fullName evidence="1">Uncharacterized protein</fullName>
    </submittedName>
</protein>
<dbReference type="AlphaFoldDB" id="A0A0F9WDG8"/>
<dbReference type="EMBL" id="JPQZ01000019">
    <property type="protein sequence ID" value="KKO75486.1"/>
    <property type="molecule type" value="Genomic_DNA"/>
</dbReference>
<dbReference type="RefSeq" id="XP_024331228.1">
    <property type="nucleotide sequence ID" value="XM_024474363.1"/>
</dbReference>
<gene>
    <name evidence="1" type="ORF">AAJ76_190004708</name>
</gene>